<organism evidence="2 3">
    <name type="scientific">Trichomalopsis sarcophagae</name>
    <dbReference type="NCBI Taxonomy" id="543379"/>
    <lineage>
        <taxon>Eukaryota</taxon>
        <taxon>Metazoa</taxon>
        <taxon>Ecdysozoa</taxon>
        <taxon>Arthropoda</taxon>
        <taxon>Hexapoda</taxon>
        <taxon>Insecta</taxon>
        <taxon>Pterygota</taxon>
        <taxon>Neoptera</taxon>
        <taxon>Endopterygota</taxon>
        <taxon>Hymenoptera</taxon>
        <taxon>Apocrita</taxon>
        <taxon>Proctotrupomorpha</taxon>
        <taxon>Chalcidoidea</taxon>
        <taxon>Pteromalidae</taxon>
        <taxon>Pteromalinae</taxon>
        <taxon>Trichomalopsis</taxon>
    </lineage>
</organism>
<feature type="region of interest" description="Disordered" evidence="1">
    <location>
        <begin position="47"/>
        <end position="134"/>
    </location>
</feature>
<sequence>MQTFKQLQDHGQSRDNQQHSQLRYLLQLSTPVLQSMINSNCIPTEHRVTTKRGQQEQQEHQLRHQLPLMPIAELCRSNDKGKRQKTQKQHQQSGEREREQPCPFSSMDMVEVPKYHNDSENSPREPVQQPNLQDQSRMVKFKKAGKATKKKTAIRKKLVEDQEQWLRQATQRRILQPLLITDILASMPPLPPEKDVTPGIIPILLKKSKECR</sequence>
<proteinExistence type="predicted"/>
<evidence type="ECO:0000313" key="3">
    <source>
        <dbReference type="Proteomes" id="UP000215335"/>
    </source>
</evidence>
<dbReference type="AlphaFoldDB" id="A0A232FFD5"/>
<protein>
    <submittedName>
        <fullName evidence="2">Uncharacterized protein</fullName>
    </submittedName>
</protein>
<gene>
    <name evidence="2" type="ORF">TSAR_009196</name>
</gene>
<accession>A0A232FFD5</accession>
<comment type="caution">
    <text evidence="2">The sequence shown here is derived from an EMBL/GenBank/DDBJ whole genome shotgun (WGS) entry which is preliminary data.</text>
</comment>
<reference evidence="2 3" key="1">
    <citation type="journal article" date="2017" name="Curr. Biol.">
        <title>The Evolution of Venom by Co-option of Single-Copy Genes.</title>
        <authorList>
            <person name="Martinson E.O."/>
            <person name="Mrinalini"/>
            <person name="Kelkar Y.D."/>
            <person name="Chang C.H."/>
            <person name="Werren J.H."/>
        </authorList>
    </citation>
    <scope>NUCLEOTIDE SEQUENCE [LARGE SCALE GENOMIC DNA]</scope>
    <source>
        <strain evidence="2 3">Alberta</strain>
        <tissue evidence="2">Whole body</tissue>
    </source>
</reference>
<feature type="compositionally biased region" description="Basic and acidic residues" evidence="1">
    <location>
        <begin position="111"/>
        <end position="123"/>
    </location>
</feature>
<feature type="compositionally biased region" description="Basic and acidic residues" evidence="1">
    <location>
        <begin position="47"/>
        <end position="62"/>
    </location>
</feature>
<dbReference type="EMBL" id="NNAY01000287">
    <property type="protein sequence ID" value="OXU29476.1"/>
    <property type="molecule type" value="Genomic_DNA"/>
</dbReference>
<keyword evidence="3" id="KW-1185">Reference proteome</keyword>
<evidence type="ECO:0000256" key="1">
    <source>
        <dbReference type="SAM" id="MobiDB-lite"/>
    </source>
</evidence>
<dbReference type="Proteomes" id="UP000215335">
    <property type="component" value="Unassembled WGS sequence"/>
</dbReference>
<name>A0A232FFD5_9HYME</name>
<evidence type="ECO:0000313" key="2">
    <source>
        <dbReference type="EMBL" id="OXU29476.1"/>
    </source>
</evidence>